<dbReference type="Proteomes" id="UP000285236">
    <property type="component" value="Unassembled WGS sequence"/>
</dbReference>
<dbReference type="EMBL" id="QRYP01000002">
    <property type="protein sequence ID" value="RGV00634.1"/>
    <property type="molecule type" value="Genomic_DNA"/>
</dbReference>
<proteinExistence type="predicted"/>
<organism evidence="1 2">
    <name type="scientific">Segatella copri</name>
    <dbReference type="NCBI Taxonomy" id="165179"/>
    <lineage>
        <taxon>Bacteria</taxon>
        <taxon>Pseudomonadati</taxon>
        <taxon>Bacteroidota</taxon>
        <taxon>Bacteroidia</taxon>
        <taxon>Bacteroidales</taxon>
        <taxon>Prevotellaceae</taxon>
        <taxon>Segatella</taxon>
    </lineage>
</organism>
<accession>A0AA92TTS7</accession>
<name>A0AA92TTS7_9BACT</name>
<gene>
    <name evidence="1" type="ORF">DWW35_01100</name>
</gene>
<protein>
    <submittedName>
        <fullName evidence="1">Uncharacterized protein</fullName>
    </submittedName>
</protein>
<evidence type="ECO:0000313" key="2">
    <source>
        <dbReference type="Proteomes" id="UP000285236"/>
    </source>
</evidence>
<comment type="caution">
    <text evidence="1">The sequence shown here is derived from an EMBL/GenBank/DDBJ whole genome shotgun (WGS) entry which is preliminary data.</text>
</comment>
<reference evidence="1 2" key="1">
    <citation type="submission" date="2018-08" db="EMBL/GenBank/DDBJ databases">
        <title>A genome reference for cultivated species of the human gut microbiota.</title>
        <authorList>
            <person name="Zou Y."/>
            <person name="Xue W."/>
            <person name="Luo G."/>
        </authorList>
    </citation>
    <scope>NUCLEOTIDE SEQUENCE [LARGE SCALE GENOMIC DNA]</scope>
    <source>
        <strain evidence="1 2">AF15-25</strain>
    </source>
</reference>
<evidence type="ECO:0000313" key="1">
    <source>
        <dbReference type="EMBL" id="RGV00634.1"/>
    </source>
</evidence>
<dbReference type="RefSeq" id="WP_118078834.1">
    <property type="nucleotide sequence ID" value="NZ_QRYP01000002.1"/>
</dbReference>
<sequence length="87" mass="10086">MTEIDNRIAKMPAKMAFAVLDLRKVHACIMELPRSKSVQLARKAAYLNYIEGEGRKLGKIPLHYDYVNEKGDVATVETYFRYLDRIH</sequence>
<dbReference type="AlphaFoldDB" id="A0AA92TTS7"/>